<comment type="caution">
    <text evidence="2">The sequence shown here is derived from an EMBL/GenBank/DDBJ whole genome shotgun (WGS) entry which is preliminary data.</text>
</comment>
<sequence length="192" mass="21029">SSKSPEQTPPSPVSALAYLEYLAPSEDEPIEDDFEEDHEMNPVDYADEEEEESSDDEEQEEGHLAPADSALLITTDYCPFFPDQTTRISVRPHTPPSPYAEARITEYAAAPIPLSPPPSPLSPLSSPLPLIPSPPLPLPSPPLLLPSPTYRDVIPEADMPPQKRTCFTAPSHRFEIGESFATDAPRHTGYAL</sequence>
<evidence type="ECO:0000313" key="3">
    <source>
        <dbReference type="Proteomes" id="UP001151760"/>
    </source>
</evidence>
<feature type="non-terminal residue" evidence="2">
    <location>
        <position position="1"/>
    </location>
</feature>
<evidence type="ECO:0000256" key="1">
    <source>
        <dbReference type="SAM" id="MobiDB-lite"/>
    </source>
</evidence>
<dbReference type="Proteomes" id="UP001151760">
    <property type="component" value="Unassembled WGS sequence"/>
</dbReference>
<feature type="compositionally biased region" description="Acidic residues" evidence="1">
    <location>
        <begin position="45"/>
        <end position="60"/>
    </location>
</feature>
<gene>
    <name evidence="2" type="ORF">Tco_1015316</name>
</gene>
<reference evidence="2" key="1">
    <citation type="journal article" date="2022" name="Int. J. Mol. Sci.">
        <title>Draft Genome of Tanacetum Coccineum: Genomic Comparison of Closely Related Tanacetum-Family Plants.</title>
        <authorList>
            <person name="Yamashiro T."/>
            <person name="Shiraishi A."/>
            <person name="Nakayama K."/>
            <person name="Satake H."/>
        </authorList>
    </citation>
    <scope>NUCLEOTIDE SEQUENCE</scope>
</reference>
<name>A0ABQ5FKJ8_9ASTR</name>
<feature type="region of interest" description="Disordered" evidence="1">
    <location>
        <begin position="22"/>
        <end position="69"/>
    </location>
</feature>
<reference evidence="2" key="2">
    <citation type="submission" date="2022-01" db="EMBL/GenBank/DDBJ databases">
        <authorList>
            <person name="Yamashiro T."/>
            <person name="Shiraishi A."/>
            <person name="Satake H."/>
            <person name="Nakayama K."/>
        </authorList>
    </citation>
    <scope>NUCLEOTIDE SEQUENCE</scope>
</reference>
<keyword evidence="3" id="KW-1185">Reference proteome</keyword>
<feature type="compositionally biased region" description="Acidic residues" evidence="1">
    <location>
        <begin position="25"/>
        <end position="38"/>
    </location>
</feature>
<protein>
    <submittedName>
        <fullName evidence="2">Uncharacterized protein</fullName>
    </submittedName>
</protein>
<organism evidence="2 3">
    <name type="scientific">Tanacetum coccineum</name>
    <dbReference type="NCBI Taxonomy" id="301880"/>
    <lineage>
        <taxon>Eukaryota</taxon>
        <taxon>Viridiplantae</taxon>
        <taxon>Streptophyta</taxon>
        <taxon>Embryophyta</taxon>
        <taxon>Tracheophyta</taxon>
        <taxon>Spermatophyta</taxon>
        <taxon>Magnoliopsida</taxon>
        <taxon>eudicotyledons</taxon>
        <taxon>Gunneridae</taxon>
        <taxon>Pentapetalae</taxon>
        <taxon>asterids</taxon>
        <taxon>campanulids</taxon>
        <taxon>Asterales</taxon>
        <taxon>Asteraceae</taxon>
        <taxon>Asteroideae</taxon>
        <taxon>Anthemideae</taxon>
        <taxon>Anthemidinae</taxon>
        <taxon>Tanacetum</taxon>
    </lineage>
</organism>
<feature type="non-terminal residue" evidence="2">
    <location>
        <position position="192"/>
    </location>
</feature>
<accession>A0ABQ5FKJ8</accession>
<evidence type="ECO:0000313" key="2">
    <source>
        <dbReference type="EMBL" id="GJT63836.1"/>
    </source>
</evidence>
<dbReference type="EMBL" id="BQNB010017493">
    <property type="protein sequence ID" value="GJT63836.1"/>
    <property type="molecule type" value="Genomic_DNA"/>
</dbReference>
<proteinExistence type="predicted"/>